<feature type="domain" description="Metallo-beta-lactamase" evidence="17">
    <location>
        <begin position="21"/>
        <end position="220"/>
    </location>
</feature>
<dbReference type="GO" id="GO:0004521">
    <property type="term" value="F:RNA endonuclease activity"/>
    <property type="evidence" value="ECO:0007669"/>
    <property type="project" value="UniProtKB-UniRule"/>
</dbReference>
<feature type="binding site" evidence="16">
    <location>
        <position position="164"/>
    </location>
    <ligand>
        <name>Zn(2+)</name>
        <dbReference type="ChEBI" id="CHEBI:29105"/>
        <label>2</label>
        <note>catalytic</note>
    </ligand>
</feature>
<dbReference type="GO" id="GO:0005737">
    <property type="term" value="C:cytoplasm"/>
    <property type="evidence" value="ECO:0007669"/>
    <property type="project" value="UniProtKB-SubCell"/>
</dbReference>
<feature type="active site" description="Proton donor" evidence="14">
    <location>
        <position position="196"/>
    </location>
</feature>
<dbReference type="Gene3D" id="3.60.15.10">
    <property type="entry name" value="Ribonuclease Z/Hydroxyacylglutathione hydrolase-like"/>
    <property type="match status" value="1"/>
</dbReference>
<comment type="subcellular location">
    <subcellularLocation>
        <location evidence="1 12 13">Cytoplasm</location>
    </subcellularLocation>
</comment>
<dbReference type="CDD" id="cd07714">
    <property type="entry name" value="RNaseJ_MBL-fold"/>
    <property type="match status" value="1"/>
</dbReference>
<feature type="binding site" evidence="12 15">
    <location>
        <begin position="364"/>
        <end position="368"/>
    </location>
    <ligand>
        <name>substrate</name>
    </ligand>
</feature>
<comment type="similarity">
    <text evidence="12 13">Belongs to the metallo-beta-lactamase superfamily. RNA-metabolizing metallo-beta-lactamase-like family. Bacterial RNase J subfamily.</text>
</comment>
<comment type="subunit">
    <text evidence="11">Unclear whether it forms homodimers or belongs to a larger complex. According to probably does not form homodimers, while shows homodimer formation. Both reports show RNase J1 and J2 interaction, probably as a heterotetramer shows it is a component of a possible RNA degradosome complex composed of rny, rnjA, rnjB, pnp, pfkA and eno, while finds no evidence of an RNA degradosome complex.</text>
</comment>
<dbReference type="Proteomes" id="UP000028091">
    <property type="component" value="Unassembled WGS sequence"/>
</dbReference>
<feature type="binding site" evidence="16">
    <location>
        <position position="76"/>
    </location>
    <ligand>
        <name>Zn(2+)</name>
        <dbReference type="ChEBI" id="CHEBI:29105"/>
        <label>1</label>
        <note>catalytic</note>
    </ligand>
</feature>
<evidence type="ECO:0000259" key="17">
    <source>
        <dbReference type="SMART" id="SM00849"/>
    </source>
</evidence>
<accession>A0A081LEW4</accession>
<dbReference type="PANTHER" id="PTHR43694:SF4">
    <property type="entry name" value="RIBONUCLEASE J 2"/>
    <property type="match status" value="1"/>
</dbReference>
<reference evidence="18 19" key="1">
    <citation type="submission" date="2012-09" db="EMBL/GenBank/DDBJ databases">
        <title>Genome Sequence of Bacillus sp. DW5-4.</title>
        <authorList>
            <person name="Lai Q."/>
            <person name="Liu Y."/>
            <person name="Shao Z."/>
        </authorList>
    </citation>
    <scope>NUCLEOTIDE SEQUENCE [LARGE SCALE GENOMIC DNA]</scope>
    <source>
        <strain evidence="18 19">DW5-4</strain>
    </source>
</reference>
<comment type="cofactor">
    <cofactor evidence="13 16">
        <name>Zn(2+)</name>
        <dbReference type="ChEBI" id="CHEBI:29105"/>
    </cofactor>
    <text evidence="13 16">Binds 2 Zn(2+) ions per subunit. It is not clear if Zn(2+) or Mg(2+) is physiologically important.</text>
</comment>
<evidence type="ECO:0000256" key="13">
    <source>
        <dbReference type="PIRNR" id="PIRNR004803"/>
    </source>
</evidence>
<evidence type="ECO:0000256" key="3">
    <source>
        <dbReference type="ARBA" id="ARBA00022552"/>
    </source>
</evidence>
<feature type="binding site" evidence="16">
    <location>
        <position position="142"/>
    </location>
    <ligand>
        <name>Zn(2+)</name>
        <dbReference type="ChEBI" id="CHEBI:29105"/>
        <label>1</label>
        <note>catalytic</note>
    </ligand>
</feature>
<dbReference type="PANTHER" id="PTHR43694">
    <property type="entry name" value="RIBONUCLEASE J"/>
    <property type="match status" value="1"/>
</dbReference>
<dbReference type="InterPro" id="IPR030854">
    <property type="entry name" value="RNase_J_bac"/>
</dbReference>
<evidence type="ECO:0000256" key="1">
    <source>
        <dbReference type="ARBA" id="ARBA00004496"/>
    </source>
</evidence>
<evidence type="ECO:0000256" key="2">
    <source>
        <dbReference type="ARBA" id="ARBA00022490"/>
    </source>
</evidence>
<dbReference type="GO" id="GO:0008270">
    <property type="term" value="F:zinc ion binding"/>
    <property type="evidence" value="ECO:0007669"/>
    <property type="project" value="InterPro"/>
</dbReference>
<dbReference type="Gene3D" id="3.40.50.10710">
    <property type="entry name" value="Metallo-hydrolase/oxidoreductase"/>
    <property type="match status" value="1"/>
</dbReference>
<evidence type="ECO:0000256" key="15">
    <source>
        <dbReference type="PIRSR" id="PIRSR004803-2"/>
    </source>
</evidence>
<dbReference type="GO" id="GO:0006397">
    <property type="term" value="P:mRNA processing"/>
    <property type="evidence" value="ECO:0007669"/>
    <property type="project" value="UniProtKB-ARBA"/>
</dbReference>
<keyword evidence="6 12" id="KW-0255">Endonuclease</keyword>
<evidence type="ECO:0000256" key="4">
    <source>
        <dbReference type="ARBA" id="ARBA00022722"/>
    </source>
</evidence>
<keyword evidence="7 12" id="KW-0378">Hydrolase</keyword>
<keyword evidence="8 16" id="KW-0862">Zinc</keyword>
<evidence type="ECO:0000256" key="12">
    <source>
        <dbReference type="HAMAP-Rule" id="MF_01491"/>
    </source>
</evidence>
<keyword evidence="10 12" id="KW-0694">RNA-binding</keyword>
<dbReference type="GO" id="GO:0004534">
    <property type="term" value="F:5'-3' RNA exonuclease activity"/>
    <property type="evidence" value="ECO:0007669"/>
    <property type="project" value="UniProtKB-UniRule"/>
</dbReference>
<proteinExistence type="inferred from homology"/>
<evidence type="ECO:0000256" key="6">
    <source>
        <dbReference type="ARBA" id="ARBA00022759"/>
    </source>
</evidence>
<feature type="active site" description="Proton acceptor" evidence="14">
    <location>
        <position position="368"/>
    </location>
</feature>
<comment type="subunit">
    <text evidence="12">Homodimer, may be a subunit of the RNA degradosome.</text>
</comment>
<comment type="function">
    <text evidence="12">An RNase that has 5'-3' exonuclease and possibly endonuclease activity. Involved in maturation of rRNA and in some organisms also mRNA maturation and/or decay.</text>
</comment>
<dbReference type="GO" id="GO:0006364">
    <property type="term" value="P:rRNA processing"/>
    <property type="evidence" value="ECO:0007669"/>
    <property type="project" value="UniProtKB-UniRule"/>
</dbReference>
<comment type="caution">
    <text evidence="18">The sequence shown here is derived from an EMBL/GenBank/DDBJ whole genome shotgun (WGS) entry which is preliminary data.</text>
</comment>
<evidence type="ECO:0000313" key="18">
    <source>
        <dbReference type="EMBL" id="KEP27790.1"/>
    </source>
</evidence>
<dbReference type="HAMAP" id="MF_01491">
    <property type="entry name" value="RNase_J_bact"/>
    <property type="match status" value="1"/>
</dbReference>
<dbReference type="PIRSF" id="PIRSF004803">
    <property type="entry name" value="RnjA"/>
    <property type="match status" value="1"/>
</dbReference>
<evidence type="ECO:0000256" key="7">
    <source>
        <dbReference type="ARBA" id="ARBA00022801"/>
    </source>
</evidence>
<keyword evidence="2 12" id="KW-0963">Cytoplasm</keyword>
<dbReference type="EMBL" id="JOTP01000002">
    <property type="protein sequence ID" value="KEP27790.1"/>
    <property type="molecule type" value="Genomic_DNA"/>
</dbReference>
<dbReference type="AlphaFoldDB" id="A0A081LEW4"/>
<dbReference type="InterPro" id="IPR001279">
    <property type="entry name" value="Metallo-B-lactamas"/>
</dbReference>
<dbReference type="NCBIfam" id="TIGR00649">
    <property type="entry name" value="MG423"/>
    <property type="match status" value="1"/>
</dbReference>
<dbReference type="EC" id="3.1.-.-" evidence="12 13"/>
<gene>
    <name evidence="12" type="primary">rnj</name>
    <name evidence="18" type="ORF">BA70_06890</name>
</gene>
<dbReference type="SMART" id="SM00849">
    <property type="entry name" value="Lactamase_B"/>
    <property type="match status" value="1"/>
</dbReference>
<comment type="cofactor">
    <cofactor evidence="16">
        <name>Ca(2+)</name>
        <dbReference type="ChEBI" id="CHEBI:29108"/>
    </cofactor>
    <text evidence="16">Binds 1 Ca(2+) cation per subunit. Seen in 1 crystal structure, it is not clear if it is physiologically important.</text>
</comment>
<keyword evidence="4 12" id="KW-0540">Nuclease</keyword>
<sequence length="555" mass="61370">MKKKNTENVRIIALGGVGEIGKNLYVIEIDSDIYVVDAGLMHPENEMLGIDVVIPDISYLTERADRVKAIFLTHGHDEAIGGVFHCLSKLSVPVYGTKLTLALLREKLKQYGFNQKADLREVHAKSVITFETTKVSFFRTNHSIPDSVGISFKTSLGSIVCTGDFKFDQTPALNQACDIGEIAKIGNNGVLALLSDSVNAEKPGYTPSEAIVQDEISNAMYNAENRVIVAVSSSNINRVQQIINATIQNGRKLAVAGKNMMTTLQLAIKLGYVTADEELFVPVQEVKKMAKNDVVILTAGSHGEPLAALTKMAKQNHKQLHIEKGDTVVIASTPLPGQELTYSKTVDFLTRSGAQVIFAQKRVHVSGHGCQEELKLMLNLLKPTYLIPVNGEYRMQKAHSRIAEEVGMKRSDIFLIDKGDVVEFRGQNVKIGEKVHQGNILIDGLGVGDIGNIVLRDRRLLSQDGILIVVITLDKQKKQLISGPEIITRGFVYVRESEELIVKATEMVKGIVKEQTENSIVEWSTLKQSMRDVLNQFLYEKTKRKPMIIPIIMEV</sequence>
<feature type="binding site" evidence="15">
    <location>
        <begin position="233"/>
        <end position="235"/>
    </location>
    <ligand>
        <name>substrate</name>
    </ligand>
</feature>
<evidence type="ECO:0000256" key="8">
    <source>
        <dbReference type="ARBA" id="ARBA00022833"/>
    </source>
</evidence>
<dbReference type="InterPro" id="IPR042173">
    <property type="entry name" value="RNase_J_2"/>
</dbReference>
<dbReference type="FunFam" id="3.10.20.580:FF:000001">
    <property type="entry name" value="Ribonuclease J"/>
    <property type="match status" value="1"/>
</dbReference>
<evidence type="ECO:0000256" key="11">
    <source>
        <dbReference type="ARBA" id="ARBA00065702"/>
    </source>
</evidence>
<dbReference type="InterPro" id="IPR041636">
    <property type="entry name" value="RNase_J_C"/>
</dbReference>
<evidence type="ECO:0000313" key="19">
    <source>
        <dbReference type="Proteomes" id="UP000028091"/>
    </source>
</evidence>
<dbReference type="eggNOG" id="COG0595">
    <property type="taxonomic scope" value="Bacteria"/>
</dbReference>
<keyword evidence="3 12" id="KW-0698">rRNA processing</keyword>
<dbReference type="InterPro" id="IPR004613">
    <property type="entry name" value="RNase_J"/>
</dbReference>
<feature type="binding site" evidence="16">
    <location>
        <position position="443"/>
    </location>
    <ligand>
        <name>Ca(2+)</name>
        <dbReference type="ChEBI" id="CHEBI:29108"/>
    </ligand>
</feature>
<evidence type="ECO:0000256" key="5">
    <source>
        <dbReference type="ARBA" id="ARBA00022723"/>
    </source>
</evidence>
<feature type="binding site" evidence="16">
    <location>
        <position position="51"/>
    </location>
    <ligand>
        <name>Ca(2+)</name>
        <dbReference type="ChEBI" id="CHEBI:29108"/>
    </ligand>
</feature>
<dbReference type="GO" id="GO:0003723">
    <property type="term" value="F:RNA binding"/>
    <property type="evidence" value="ECO:0007669"/>
    <property type="project" value="UniProtKB-UniRule"/>
</dbReference>
<protein>
    <recommendedName>
        <fullName evidence="12 13">Ribonuclease J</fullName>
        <shortName evidence="12">RNase J</shortName>
        <ecNumber evidence="12 13">3.1.-.-</ecNumber>
    </recommendedName>
</protein>
<dbReference type="Pfam" id="PF22505">
    <property type="entry name" value="RNase_J_b_CASP"/>
    <property type="match status" value="1"/>
</dbReference>
<evidence type="ECO:0000256" key="14">
    <source>
        <dbReference type="PIRSR" id="PIRSR004803-1"/>
    </source>
</evidence>
<dbReference type="Gene3D" id="3.10.20.580">
    <property type="match status" value="1"/>
</dbReference>
<organism evidence="18 19">
    <name type="scientific">Bacillus zhangzhouensis</name>
    <dbReference type="NCBI Taxonomy" id="1178540"/>
    <lineage>
        <taxon>Bacteria</taxon>
        <taxon>Bacillati</taxon>
        <taxon>Bacillota</taxon>
        <taxon>Bacilli</taxon>
        <taxon>Bacillales</taxon>
        <taxon>Bacillaceae</taxon>
        <taxon>Bacillus</taxon>
    </lineage>
</organism>
<dbReference type="OrthoDB" id="9758375at2"/>
<dbReference type="InterPro" id="IPR036866">
    <property type="entry name" value="RibonucZ/Hydroxyglut_hydro"/>
</dbReference>
<feature type="binding site" evidence="16">
    <location>
        <position position="49"/>
    </location>
    <ligand>
        <name>Ca(2+)</name>
        <dbReference type="ChEBI" id="CHEBI:29108"/>
    </ligand>
</feature>
<dbReference type="Pfam" id="PF17770">
    <property type="entry name" value="RNase_J_C"/>
    <property type="match status" value="1"/>
</dbReference>
<dbReference type="Pfam" id="PF07521">
    <property type="entry name" value="RMMBL"/>
    <property type="match status" value="1"/>
</dbReference>
<feature type="binding site" evidence="16">
    <location>
        <position position="74"/>
    </location>
    <ligand>
        <name>Zn(2+)</name>
        <dbReference type="ChEBI" id="CHEBI:29105"/>
        <label>1</label>
        <note>catalytic</note>
    </ligand>
</feature>
<dbReference type="SUPFAM" id="SSF56281">
    <property type="entry name" value="Metallo-hydrolase/oxidoreductase"/>
    <property type="match status" value="1"/>
</dbReference>
<dbReference type="InterPro" id="IPR011108">
    <property type="entry name" value="RMMBL"/>
</dbReference>
<dbReference type="InterPro" id="IPR055132">
    <property type="entry name" value="RNase_J_b_CASP"/>
</dbReference>
<dbReference type="RefSeq" id="WP_034317604.1">
    <property type="nucleotide sequence ID" value="NZ_JAVIKA010000005.1"/>
</dbReference>
<evidence type="ECO:0000256" key="16">
    <source>
        <dbReference type="PIRSR" id="PIRSR004803-3"/>
    </source>
</evidence>
<keyword evidence="5 13" id="KW-0479">Metal-binding</keyword>
<evidence type="ECO:0000256" key="9">
    <source>
        <dbReference type="ARBA" id="ARBA00022839"/>
    </source>
</evidence>
<evidence type="ECO:0000256" key="10">
    <source>
        <dbReference type="ARBA" id="ARBA00022884"/>
    </source>
</evidence>
<keyword evidence="9 12" id="KW-0269">Exonuclease</keyword>
<name>A0A081LEW4_9BACI</name>
<keyword evidence="19" id="KW-1185">Reference proteome</keyword>
<keyword evidence="16" id="KW-0106">Calcium</keyword>
<dbReference type="Pfam" id="PF00753">
    <property type="entry name" value="Lactamase_B"/>
    <property type="match status" value="1"/>
</dbReference>